<dbReference type="Pfam" id="PF08220">
    <property type="entry name" value="HTH_DeoR"/>
    <property type="match status" value="1"/>
</dbReference>
<dbReference type="Proteomes" id="UP000281498">
    <property type="component" value="Unassembled WGS sequence"/>
</dbReference>
<keyword evidence="6" id="KW-1185">Reference proteome</keyword>
<keyword evidence="2" id="KW-0238">DNA-binding</keyword>
<evidence type="ECO:0000256" key="1">
    <source>
        <dbReference type="ARBA" id="ARBA00023015"/>
    </source>
</evidence>
<proteinExistence type="predicted"/>
<organism evidence="5 6">
    <name type="scientific">Salipaludibacillus neizhouensis</name>
    <dbReference type="NCBI Taxonomy" id="885475"/>
    <lineage>
        <taxon>Bacteria</taxon>
        <taxon>Bacillati</taxon>
        <taxon>Bacillota</taxon>
        <taxon>Bacilli</taxon>
        <taxon>Bacillales</taxon>
        <taxon>Bacillaceae</taxon>
    </lineage>
</organism>
<dbReference type="SUPFAM" id="SSF100950">
    <property type="entry name" value="NagB/RpiA/CoA transferase-like"/>
    <property type="match status" value="1"/>
</dbReference>
<dbReference type="PANTHER" id="PTHR30363">
    <property type="entry name" value="HTH-TYPE TRANSCRIPTIONAL REGULATOR SRLR-RELATED"/>
    <property type="match status" value="1"/>
</dbReference>
<dbReference type="PROSITE" id="PS00894">
    <property type="entry name" value="HTH_DEOR_1"/>
    <property type="match status" value="1"/>
</dbReference>
<evidence type="ECO:0000256" key="2">
    <source>
        <dbReference type="ARBA" id="ARBA00023125"/>
    </source>
</evidence>
<dbReference type="Pfam" id="PF00455">
    <property type="entry name" value="DeoRC"/>
    <property type="match status" value="1"/>
</dbReference>
<dbReference type="Gene3D" id="1.10.10.10">
    <property type="entry name" value="Winged helix-like DNA-binding domain superfamily/Winged helix DNA-binding domain"/>
    <property type="match status" value="1"/>
</dbReference>
<dbReference type="InterPro" id="IPR050313">
    <property type="entry name" value="Carb_Metab_HTH_regulators"/>
</dbReference>
<dbReference type="EMBL" id="PDOE01000017">
    <property type="protein sequence ID" value="RKL65408.1"/>
    <property type="molecule type" value="Genomic_DNA"/>
</dbReference>
<keyword evidence="3" id="KW-0804">Transcription</keyword>
<reference evidence="5 6" key="1">
    <citation type="submission" date="2017-10" db="EMBL/GenBank/DDBJ databases">
        <title>Bacillus sp. nov., a halophilic bacterium isolated from a Keqin Lake.</title>
        <authorList>
            <person name="Wang H."/>
        </authorList>
    </citation>
    <scope>NUCLEOTIDE SEQUENCE [LARGE SCALE GENOMIC DNA]</scope>
    <source>
        <strain evidence="5 6">KCTC 13187</strain>
    </source>
</reference>
<evidence type="ECO:0000313" key="5">
    <source>
        <dbReference type="EMBL" id="RKL65408.1"/>
    </source>
</evidence>
<comment type="caution">
    <text evidence="5">The sequence shown here is derived from an EMBL/GenBank/DDBJ whole genome shotgun (WGS) entry which is preliminary data.</text>
</comment>
<evidence type="ECO:0000256" key="3">
    <source>
        <dbReference type="ARBA" id="ARBA00023163"/>
    </source>
</evidence>
<dbReference type="GO" id="GO:0003677">
    <property type="term" value="F:DNA binding"/>
    <property type="evidence" value="ECO:0007669"/>
    <property type="project" value="UniProtKB-KW"/>
</dbReference>
<dbReference type="RefSeq" id="WP_110935533.1">
    <property type="nucleotide sequence ID" value="NZ_KZ614146.1"/>
</dbReference>
<dbReference type="InterPro" id="IPR036388">
    <property type="entry name" value="WH-like_DNA-bd_sf"/>
</dbReference>
<accession>A0A3A9K2H0</accession>
<dbReference type="PROSITE" id="PS51000">
    <property type="entry name" value="HTH_DEOR_2"/>
    <property type="match status" value="1"/>
</dbReference>
<evidence type="ECO:0000313" key="6">
    <source>
        <dbReference type="Proteomes" id="UP000281498"/>
    </source>
</evidence>
<protein>
    <submittedName>
        <fullName evidence="5">DeoR family transcriptional regulator</fullName>
    </submittedName>
</protein>
<dbReference type="InterPro" id="IPR018356">
    <property type="entry name" value="Tscrpt_reg_HTH_DeoR_CS"/>
</dbReference>
<keyword evidence="1" id="KW-0805">Transcription regulation</keyword>
<dbReference type="SMART" id="SM00420">
    <property type="entry name" value="HTH_DEOR"/>
    <property type="match status" value="1"/>
</dbReference>
<dbReference type="Gene3D" id="3.40.50.1360">
    <property type="match status" value="1"/>
</dbReference>
<sequence length="254" mass="28349">MLLAERQQKLVKLVNDKKSVRVSELSEMFSVSEETIRRDLEKLEYDKKLIRSHGGAIHLTPDDDSIEIPFSERETMNVEEKQEIALKAVEYVKEGDKIILDASTTACYMAKVLPDIAITVLTNSVKVAMVLAKKERVTVISTGGILLSNSLSYVGLLAESAMDTYHVDKAFVSCKGLHLERGLTDSDEQQARIKKKMIENAGTVYIMIDCSKIGVRSFSKFSDLDVIDYLITDSNIDGTLVQQINDRGLDVIKV</sequence>
<dbReference type="PRINTS" id="PR00037">
    <property type="entry name" value="HTHLACR"/>
</dbReference>
<gene>
    <name evidence="5" type="ORF">CR203_20900</name>
</gene>
<evidence type="ECO:0000259" key="4">
    <source>
        <dbReference type="PROSITE" id="PS51000"/>
    </source>
</evidence>
<dbReference type="SUPFAM" id="SSF46785">
    <property type="entry name" value="Winged helix' DNA-binding domain"/>
    <property type="match status" value="1"/>
</dbReference>
<dbReference type="PANTHER" id="PTHR30363:SF44">
    <property type="entry name" value="AGA OPERON TRANSCRIPTIONAL REPRESSOR-RELATED"/>
    <property type="match status" value="1"/>
</dbReference>
<feature type="domain" description="HTH deoR-type" evidence="4">
    <location>
        <begin position="3"/>
        <end position="58"/>
    </location>
</feature>
<dbReference type="GO" id="GO:0003700">
    <property type="term" value="F:DNA-binding transcription factor activity"/>
    <property type="evidence" value="ECO:0007669"/>
    <property type="project" value="InterPro"/>
</dbReference>
<dbReference type="SMART" id="SM01134">
    <property type="entry name" value="DeoRC"/>
    <property type="match status" value="1"/>
</dbReference>
<dbReference type="InterPro" id="IPR001034">
    <property type="entry name" value="DeoR_HTH"/>
</dbReference>
<dbReference type="InterPro" id="IPR014036">
    <property type="entry name" value="DeoR-like_C"/>
</dbReference>
<dbReference type="OrthoDB" id="9797223at2"/>
<dbReference type="InterPro" id="IPR036390">
    <property type="entry name" value="WH_DNA-bd_sf"/>
</dbReference>
<name>A0A3A9K2H0_9BACI</name>
<dbReference type="AlphaFoldDB" id="A0A3A9K2H0"/>
<dbReference type="InterPro" id="IPR037171">
    <property type="entry name" value="NagB/RpiA_transferase-like"/>
</dbReference>